<dbReference type="Pfam" id="PF09843">
    <property type="entry name" value="DUF2070"/>
    <property type="match status" value="1"/>
</dbReference>
<accession>A0A6A9QJU4</accession>
<proteinExistence type="predicted"/>
<keyword evidence="1" id="KW-0472">Membrane</keyword>
<feature type="transmembrane region" description="Helical" evidence="1">
    <location>
        <begin position="77"/>
        <end position="99"/>
    </location>
</feature>
<evidence type="ECO:0000313" key="3">
    <source>
        <dbReference type="EMBL" id="MUN29276.1"/>
    </source>
</evidence>
<reference evidence="3 4" key="1">
    <citation type="submission" date="2019-10" db="EMBL/GenBank/DDBJ databases">
        <title>Sequencing and Assembly of Multiple Reported Metal-Biooxidizing Members of the Extremely Thermoacidophilic Archaeal Family Sulfolobaceae.</title>
        <authorList>
            <person name="Counts J.A."/>
            <person name="Kelly R.M."/>
        </authorList>
    </citation>
    <scope>NUCLEOTIDE SEQUENCE [LARGE SCALE GENOMIC DNA]</scope>
    <source>
        <strain evidence="3 4">DSM 6482</strain>
    </source>
</reference>
<organism evidence="3 4">
    <name type="scientific">Sulfuracidifex metallicus DSM 6482 = JCM 9184</name>
    <dbReference type="NCBI Taxonomy" id="523847"/>
    <lineage>
        <taxon>Archaea</taxon>
        <taxon>Thermoproteota</taxon>
        <taxon>Thermoprotei</taxon>
        <taxon>Sulfolobales</taxon>
        <taxon>Sulfolobaceae</taxon>
        <taxon>Sulfuracidifex</taxon>
    </lineage>
</organism>
<keyword evidence="4" id="KW-1185">Reference proteome</keyword>
<dbReference type="RefSeq" id="WP_156016860.1">
    <property type="nucleotide sequence ID" value="NZ_WGGD01000005.1"/>
</dbReference>
<evidence type="ECO:0000259" key="2">
    <source>
        <dbReference type="Pfam" id="PF09843"/>
    </source>
</evidence>
<dbReference type="AlphaFoldDB" id="A0A6A9QJU4"/>
<feature type="transmembrane region" description="Helical" evidence="1">
    <location>
        <begin position="46"/>
        <end position="65"/>
    </location>
</feature>
<dbReference type="Proteomes" id="UP000470772">
    <property type="component" value="Unassembled WGS sequence"/>
</dbReference>
<dbReference type="InterPro" id="IPR019204">
    <property type="entry name" value="DUF2070_membrane"/>
</dbReference>
<feature type="domain" description="DUF2070" evidence="2">
    <location>
        <begin position="8"/>
        <end position="520"/>
    </location>
</feature>
<name>A0A6A9QJU4_SULME</name>
<evidence type="ECO:0000313" key="4">
    <source>
        <dbReference type="Proteomes" id="UP000470772"/>
    </source>
</evidence>
<protein>
    <submittedName>
        <fullName evidence="3">DUF2070 family protein</fullName>
    </submittedName>
</protein>
<feature type="transmembrane region" description="Helical" evidence="1">
    <location>
        <begin position="111"/>
        <end position="127"/>
    </location>
</feature>
<sequence length="529" mass="60700">MNSEELTRHYYSKLKGLPDFKKIAVFSILEYALIVGRSLETSLLTLLYAFILYFSLISIIFLKNFKTAMFLGDVTALPYLILSLFSFSIFAFGFTLPILSFSMLLRYGEKKSLMFSLLISLLPIVFFPKEVVIYLIYLAAVSFLYYLYLWSINKKGKDIVGIASLTILRPFMKAVMEKDSKPLDNFFEKTSEEKEIHIALIRLDDKILVIPQIHFGIFGNQGSARLPYKIEGEIKDAIVFHGPGSHEINLATAKESDRIASILKGRIEDEKEWQEAVFNGITFHNIGNFQATRLDFSKFSISFLERPNFGIDDLPEQLWEEIIKYNNFVVDTHNTFLSRDFDKIEIEDLKEFLREKRQGTSQKKLYIGYAESLLPNNCDGYCNKRIRTFVISDGEKKIAIVYFYANNSERETRDIIAKSGEGLVDRTIMVTPDDHSCAGSSMVATYLPARPCDNMYNIVRKTIEDALSSVKEVSRISFMVVKLRAKMIGKIISSMLEGLEKVGNFVSRTFWVPLALPYFVFALFLYFLN</sequence>
<gene>
    <name evidence="3" type="ORF">GC250_07475</name>
</gene>
<dbReference type="EMBL" id="WGGD01000005">
    <property type="protein sequence ID" value="MUN29276.1"/>
    <property type="molecule type" value="Genomic_DNA"/>
</dbReference>
<evidence type="ECO:0000256" key="1">
    <source>
        <dbReference type="SAM" id="Phobius"/>
    </source>
</evidence>
<keyword evidence="1" id="KW-0812">Transmembrane</keyword>
<feature type="transmembrane region" description="Helical" evidence="1">
    <location>
        <begin position="510"/>
        <end position="528"/>
    </location>
</feature>
<keyword evidence="1" id="KW-1133">Transmembrane helix</keyword>
<comment type="caution">
    <text evidence="3">The sequence shown here is derived from an EMBL/GenBank/DDBJ whole genome shotgun (WGS) entry which is preliminary data.</text>
</comment>
<feature type="transmembrane region" description="Helical" evidence="1">
    <location>
        <begin position="133"/>
        <end position="150"/>
    </location>
</feature>